<dbReference type="EMBL" id="JRHC01000007">
    <property type="protein sequence ID" value="KJF41965.1"/>
    <property type="molecule type" value="Genomic_DNA"/>
</dbReference>
<name>A0A0D8J4S9_9BACT</name>
<gene>
    <name evidence="1" type="ORF">LH29_22010</name>
</gene>
<sequence length="117" mass="13726">MEKRTCLECGEPLKGRADQKFCNDSCRNAYNNKKASGSTNYMRKINRILKNNHSILEELNPEEKTTTYKSSLKKRGFNFGYFTNTYTTKTGRIYYFVYDQGYSELEGNKLMLVKKEQ</sequence>
<evidence type="ECO:0008006" key="3">
    <source>
        <dbReference type="Google" id="ProtNLM"/>
    </source>
</evidence>
<dbReference type="AlphaFoldDB" id="A0A0D8J4S9"/>
<keyword evidence="2" id="KW-1185">Reference proteome</keyword>
<organism evidence="1 2">
    <name type="scientific">Draconibacterium sediminis</name>
    <dbReference type="NCBI Taxonomy" id="1544798"/>
    <lineage>
        <taxon>Bacteria</taxon>
        <taxon>Pseudomonadati</taxon>
        <taxon>Bacteroidota</taxon>
        <taxon>Bacteroidia</taxon>
        <taxon>Marinilabiliales</taxon>
        <taxon>Prolixibacteraceae</taxon>
        <taxon>Draconibacterium</taxon>
    </lineage>
</organism>
<comment type="caution">
    <text evidence="1">The sequence shown here is derived from an EMBL/GenBank/DDBJ whole genome shotgun (WGS) entry which is preliminary data.</text>
</comment>
<dbReference type="RefSeq" id="WP_045033295.1">
    <property type="nucleotide sequence ID" value="NZ_JRHC01000007.1"/>
</dbReference>
<dbReference type="OrthoDB" id="5187906at2"/>
<proteinExistence type="predicted"/>
<evidence type="ECO:0000313" key="2">
    <source>
        <dbReference type="Proteomes" id="UP000032544"/>
    </source>
</evidence>
<accession>A0A0D8J4S9</accession>
<reference evidence="1 2" key="1">
    <citation type="submission" date="2014-09" db="EMBL/GenBank/DDBJ databases">
        <title>Draft Genome Sequence of Draconibacterium sp. JN14CK-3.</title>
        <authorList>
            <person name="Dong C."/>
            <person name="Lai Q."/>
            <person name="Shao Z."/>
        </authorList>
    </citation>
    <scope>NUCLEOTIDE SEQUENCE [LARGE SCALE GENOMIC DNA]</scope>
    <source>
        <strain evidence="1 2">JN14CK-3</strain>
    </source>
</reference>
<dbReference type="STRING" id="1544798.LH29_22010"/>
<protein>
    <recommendedName>
        <fullName evidence="3">DUF2116 family Zn-ribbon domain-containing protein</fullName>
    </recommendedName>
</protein>
<dbReference type="Proteomes" id="UP000032544">
    <property type="component" value="Unassembled WGS sequence"/>
</dbReference>
<evidence type="ECO:0000313" key="1">
    <source>
        <dbReference type="EMBL" id="KJF41965.1"/>
    </source>
</evidence>